<dbReference type="InParanoid" id="A0A1B7N8M1"/>
<dbReference type="Pfam" id="PF13300">
    <property type="entry name" value="DUF4078"/>
    <property type="match status" value="1"/>
</dbReference>
<dbReference type="STRING" id="1314800.A0A1B7N8M1"/>
<organism evidence="3 4">
    <name type="scientific">Rhizopogon vinicolor AM-OR11-026</name>
    <dbReference type="NCBI Taxonomy" id="1314800"/>
    <lineage>
        <taxon>Eukaryota</taxon>
        <taxon>Fungi</taxon>
        <taxon>Dikarya</taxon>
        <taxon>Basidiomycota</taxon>
        <taxon>Agaricomycotina</taxon>
        <taxon>Agaricomycetes</taxon>
        <taxon>Agaricomycetidae</taxon>
        <taxon>Boletales</taxon>
        <taxon>Suillineae</taxon>
        <taxon>Rhizopogonaceae</taxon>
        <taxon>Rhizopogon</taxon>
    </lineage>
</organism>
<protein>
    <submittedName>
        <fullName evidence="3">Uncharacterized protein</fullName>
    </submittedName>
</protein>
<feature type="region of interest" description="Disordered" evidence="2">
    <location>
        <begin position="123"/>
        <end position="191"/>
    </location>
</feature>
<feature type="compositionally biased region" description="Acidic residues" evidence="2">
    <location>
        <begin position="147"/>
        <end position="157"/>
    </location>
</feature>
<feature type="compositionally biased region" description="Basic and acidic residues" evidence="2">
    <location>
        <begin position="372"/>
        <end position="383"/>
    </location>
</feature>
<feature type="compositionally biased region" description="Acidic residues" evidence="2">
    <location>
        <begin position="128"/>
        <end position="137"/>
    </location>
</feature>
<gene>
    <name evidence="3" type="ORF">K503DRAFT_686013</name>
</gene>
<dbReference type="AlphaFoldDB" id="A0A1B7N8M1"/>
<dbReference type="GO" id="GO:0005634">
    <property type="term" value="C:nucleus"/>
    <property type="evidence" value="ECO:0007669"/>
    <property type="project" value="TreeGrafter"/>
</dbReference>
<keyword evidence="1" id="KW-0175">Coiled coil</keyword>
<dbReference type="InterPro" id="IPR025066">
    <property type="entry name" value="CCDC174-like"/>
</dbReference>
<dbReference type="Proteomes" id="UP000092154">
    <property type="component" value="Unassembled WGS sequence"/>
</dbReference>
<feature type="compositionally biased region" description="Basic and acidic residues" evidence="2">
    <location>
        <begin position="297"/>
        <end position="315"/>
    </location>
</feature>
<feature type="compositionally biased region" description="Basic and acidic residues" evidence="2">
    <location>
        <begin position="169"/>
        <end position="180"/>
    </location>
</feature>
<feature type="compositionally biased region" description="Polar residues" evidence="2">
    <location>
        <begin position="325"/>
        <end position="334"/>
    </location>
</feature>
<accession>A0A1B7N8M1</accession>
<evidence type="ECO:0000313" key="4">
    <source>
        <dbReference type="Proteomes" id="UP000092154"/>
    </source>
</evidence>
<dbReference type="EMBL" id="KV448188">
    <property type="protein sequence ID" value="OAX41188.1"/>
    <property type="molecule type" value="Genomic_DNA"/>
</dbReference>
<feature type="region of interest" description="Disordered" evidence="2">
    <location>
        <begin position="239"/>
        <end position="384"/>
    </location>
</feature>
<evidence type="ECO:0000256" key="1">
    <source>
        <dbReference type="ARBA" id="ARBA00023054"/>
    </source>
</evidence>
<dbReference type="PANTHER" id="PTHR15885">
    <property type="entry name" value="COILED-COIL DOMAIN-CONTAINING PROTEIN 174"/>
    <property type="match status" value="1"/>
</dbReference>
<keyword evidence="4" id="KW-1185">Reference proteome</keyword>
<feature type="compositionally biased region" description="Basic and acidic residues" evidence="2">
    <location>
        <begin position="277"/>
        <end position="288"/>
    </location>
</feature>
<proteinExistence type="predicted"/>
<dbReference type="PANTHER" id="PTHR15885:SF1">
    <property type="entry name" value="COILED-COIL DOMAIN-CONTAINING PROTEIN 174"/>
    <property type="match status" value="1"/>
</dbReference>
<feature type="compositionally biased region" description="Basic and acidic residues" evidence="2">
    <location>
        <begin position="246"/>
        <end position="269"/>
    </location>
</feature>
<evidence type="ECO:0000313" key="3">
    <source>
        <dbReference type="EMBL" id="OAX41188.1"/>
    </source>
</evidence>
<evidence type="ECO:0000256" key="2">
    <source>
        <dbReference type="SAM" id="MobiDB-lite"/>
    </source>
</evidence>
<dbReference type="FunCoup" id="A0A1B7N8M1">
    <property type="interactions" value="443"/>
</dbReference>
<reference evidence="3 4" key="1">
    <citation type="submission" date="2016-06" db="EMBL/GenBank/DDBJ databases">
        <title>Comparative genomics of the ectomycorrhizal sister species Rhizopogon vinicolor and Rhizopogon vesiculosus (Basidiomycota: Boletales) reveals a divergence of the mating type B locus.</title>
        <authorList>
            <consortium name="DOE Joint Genome Institute"/>
            <person name="Mujic A.B."/>
            <person name="Kuo A."/>
            <person name="Tritt A."/>
            <person name="Lipzen A."/>
            <person name="Chen C."/>
            <person name="Johnson J."/>
            <person name="Sharma A."/>
            <person name="Barry K."/>
            <person name="Grigoriev I.V."/>
            <person name="Spatafora J.W."/>
        </authorList>
    </citation>
    <scope>NUCLEOTIDE SEQUENCE [LARGE SCALE GENOMIC DNA]</scope>
    <source>
        <strain evidence="3 4">AM-OR11-026</strain>
    </source>
</reference>
<sequence length="399" mass="44653">MAPASKARAAGVSASSFFDLKAELAKKEDEFARTKAAGGSRYVVGGIKRPDKKPTVWTRSNKGVQSRAARDTELEEVSKVTIESARVALERKAKVYEQLQRGKSGGLSEAQYESLLIDFESQRPGEYFESDSDDVDESLTVPGQPPNDDDPIIEYEDEFGRQRTARQSEVPRHLLPRSEDAQALPDDDKDVIHNPVNFFPVYEPSAERLKALDEADAEANNPLASRYDATRENRTKGAGFYQFSADEEKRQQEMEELRSARMETEKTRQEVGAVDLKPGEVEGLREDSTTAGASRSRAMEKRKREVEERRKLVDAKRRKVKGQEAPTSRTSEPNTAEAATFKAQELDASDPFAKLERHTTVSSDQSKTKGKQKGDNDSIRNTEADAFLAQLEQEIFRGR</sequence>
<name>A0A1B7N8M1_9AGAM</name>
<dbReference type="OrthoDB" id="333551at2759"/>